<evidence type="ECO:0000256" key="2">
    <source>
        <dbReference type="PROSITE-ProRule" id="PRU00335"/>
    </source>
</evidence>
<dbReference type="InterPro" id="IPR050109">
    <property type="entry name" value="HTH-type_TetR-like_transc_reg"/>
</dbReference>
<accession>A0ABS6FPJ4</accession>
<dbReference type="Proteomes" id="UP000743001">
    <property type="component" value="Unassembled WGS sequence"/>
</dbReference>
<keyword evidence="5" id="KW-1185">Reference proteome</keyword>
<dbReference type="PANTHER" id="PTHR30328">
    <property type="entry name" value="TRANSCRIPTIONAL REPRESSOR"/>
    <property type="match status" value="1"/>
</dbReference>
<dbReference type="PROSITE" id="PS50977">
    <property type="entry name" value="HTH_TETR_2"/>
    <property type="match status" value="1"/>
</dbReference>
<proteinExistence type="predicted"/>
<feature type="domain" description="HTH tetR-type" evidence="3">
    <location>
        <begin position="12"/>
        <end position="72"/>
    </location>
</feature>
<dbReference type="PANTHER" id="PTHR30328:SF54">
    <property type="entry name" value="HTH-TYPE TRANSCRIPTIONAL REPRESSOR SCO4008"/>
    <property type="match status" value="1"/>
</dbReference>
<gene>
    <name evidence="4" type="ORF">KQJ23_09930</name>
</gene>
<sequence>MPKPKAQERDAQASQQKILDAAEAVFAEKGFDGARVDEIAKRAGLNKGMLYYYFQSKEQLLRALTDKHFEEMAQEKQAFMESLSQGEPVLAERIGEHMMGMFERRKSFLRIIAIEAFKNDEFTREFFRIIDSTIPHLNMLAEKAGMDSETLNRLKMNIFFFGFAPVLLYHTVGEKWTEYSGMDDQTFRQSFMEDFRNNYVSTIKKQFKVEHPGRL</sequence>
<protein>
    <submittedName>
        <fullName evidence="4">TetR/AcrR family transcriptional regulator</fullName>
    </submittedName>
</protein>
<feature type="DNA-binding region" description="H-T-H motif" evidence="2">
    <location>
        <begin position="35"/>
        <end position="54"/>
    </location>
</feature>
<evidence type="ECO:0000256" key="1">
    <source>
        <dbReference type="ARBA" id="ARBA00023125"/>
    </source>
</evidence>
<evidence type="ECO:0000259" key="3">
    <source>
        <dbReference type="PROSITE" id="PS50977"/>
    </source>
</evidence>
<dbReference type="RefSeq" id="WP_216478677.1">
    <property type="nucleotide sequence ID" value="NZ_JAHLQJ010000007.1"/>
</dbReference>
<comment type="caution">
    <text evidence="4">The sequence shown here is derived from an EMBL/GenBank/DDBJ whole genome shotgun (WGS) entry which is preliminary data.</text>
</comment>
<reference evidence="4 5" key="1">
    <citation type="submission" date="2021-06" db="EMBL/GenBank/DDBJ databases">
        <authorList>
            <person name="Sun Q."/>
            <person name="Li D."/>
        </authorList>
    </citation>
    <scope>NUCLEOTIDE SEQUENCE [LARGE SCALE GENOMIC DNA]</scope>
    <source>
        <strain evidence="4 5">MSJ-6</strain>
    </source>
</reference>
<dbReference type="Pfam" id="PF00440">
    <property type="entry name" value="TetR_N"/>
    <property type="match status" value="1"/>
</dbReference>
<organism evidence="4 5">
    <name type="scientific">Paenibacillus brevis</name>
    <dbReference type="NCBI Taxonomy" id="2841508"/>
    <lineage>
        <taxon>Bacteria</taxon>
        <taxon>Bacillati</taxon>
        <taxon>Bacillota</taxon>
        <taxon>Bacilli</taxon>
        <taxon>Bacillales</taxon>
        <taxon>Paenibacillaceae</taxon>
        <taxon>Paenibacillus</taxon>
    </lineage>
</organism>
<evidence type="ECO:0000313" key="5">
    <source>
        <dbReference type="Proteomes" id="UP000743001"/>
    </source>
</evidence>
<name>A0ABS6FPJ4_9BACL</name>
<keyword evidence="1 2" id="KW-0238">DNA-binding</keyword>
<evidence type="ECO:0000313" key="4">
    <source>
        <dbReference type="EMBL" id="MBU5672140.1"/>
    </source>
</evidence>
<dbReference type="EMBL" id="JAHLQJ010000007">
    <property type="protein sequence ID" value="MBU5672140.1"/>
    <property type="molecule type" value="Genomic_DNA"/>
</dbReference>
<dbReference type="InterPro" id="IPR001647">
    <property type="entry name" value="HTH_TetR"/>
</dbReference>